<comment type="caution">
    <text evidence="2">The sequence shown here is derived from an EMBL/GenBank/DDBJ whole genome shotgun (WGS) entry which is preliminary data.</text>
</comment>
<feature type="signal peptide" evidence="1">
    <location>
        <begin position="1"/>
        <end position="22"/>
    </location>
</feature>
<organism evidence="2 3">
    <name type="scientific">Paenalcaligenes hermetiae</name>
    <dbReference type="NCBI Taxonomy" id="1157987"/>
    <lineage>
        <taxon>Bacteria</taxon>
        <taxon>Pseudomonadati</taxon>
        <taxon>Pseudomonadota</taxon>
        <taxon>Betaproteobacteria</taxon>
        <taxon>Burkholderiales</taxon>
        <taxon>Alcaligenaceae</taxon>
        <taxon>Paenalcaligenes</taxon>
    </lineage>
</organism>
<keyword evidence="3" id="KW-1185">Reference proteome</keyword>
<evidence type="ECO:0000313" key="3">
    <source>
        <dbReference type="Proteomes" id="UP001500227"/>
    </source>
</evidence>
<sequence>MKKKSWFSLLFIAALGINTSLAQLQLQKLEFDLDKDGITDTVWFDIDKGQLEILLSTQADRGVSTPFLFDPLEIYSYQLIQEGQGFRLYIMNLPLITDAHFYYDEKEKRIRLSQITIENRNNPPGHGYKVVTDIDLLTGKFTEKRSVYHASTDEFIDEVRAGKEKFGPVYVEEYKINTAKELLDSLIVDD</sequence>
<evidence type="ECO:0000256" key="1">
    <source>
        <dbReference type="SAM" id="SignalP"/>
    </source>
</evidence>
<evidence type="ECO:0008006" key="4">
    <source>
        <dbReference type="Google" id="ProtNLM"/>
    </source>
</evidence>
<protein>
    <recommendedName>
        <fullName evidence="4">Gingipain propeptide domain-containing protein</fullName>
    </recommendedName>
</protein>
<accession>A0ABP9M8K4</accession>
<keyword evidence="1" id="KW-0732">Signal</keyword>
<feature type="chain" id="PRO_5045864972" description="Gingipain propeptide domain-containing protein" evidence="1">
    <location>
        <begin position="23"/>
        <end position="190"/>
    </location>
</feature>
<gene>
    <name evidence="2" type="ORF">GCM10023337_15400</name>
</gene>
<proteinExistence type="predicted"/>
<reference evidence="3" key="1">
    <citation type="journal article" date="2019" name="Int. J. Syst. Evol. Microbiol.">
        <title>The Global Catalogue of Microorganisms (GCM) 10K type strain sequencing project: providing services to taxonomists for standard genome sequencing and annotation.</title>
        <authorList>
            <consortium name="The Broad Institute Genomics Platform"/>
            <consortium name="The Broad Institute Genome Sequencing Center for Infectious Disease"/>
            <person name="Wu L."/>
            <person name="Ma J."/>
        </authorList>
    </citation>
    <scope>NUCLEOTIDE SEQUENCE [LARGE SCALE GENOMIC DNA]</scope>
    <source>
        <strain evidence="3">JCM 18423</strain>
    </source>
</reference>
<name>A0ABP9M8K4_9BURK</name>
<evidence type="ECO:0000313" key="2">
    <source>
        <dbReference type="EMBL" id="GAA5090702.1"/>
    </source>
</evidence>
<dbReference type="Proteomes" id="UP001500227">
    <property type="component" value="Unassembled WGS sequence"/>
</dbReference>
<dbReference type="RefSeq" id="WP_345370826.1">
    <property type="nucleotide sequence ID" value="NZ_BAABKD010000009.1"/>
</dbReference>
<dbReference type="EMBL" id="BAABKD010000009">
    <property type="protein sequence ID" value="GAA5090702.1"/>
    <property type="molecule type" value="Genomic_DNA"/>
</dbReference>